<dbReference type="EMBL" id="PFET01000009">
    <property type="protein sequence ID" value="PJE75834.1"/>
    <property type="molecule type" value="Genomic_DNA"/>
</dbReference>
<gene>
    <name evidence="2" type="ORF">COV04_02725</name>
</gene>
<accession>A0A2M8LEG1</accession>
<reference evidence="2 3" key="1">
    <citation type="submission" date="2017-09" db="EMBL/GenBank/DDBJ databases">
        <title>Depth-based differentiation of microbial function through sediment-hosted aquifers and enrichment of novel symbionts in the deep terrestrial subsurface.</title>
        <authorList>
            <person name="Probst A.J."/>
            <person name="Ladd B."/>
            <person name="Jarett J.K."/>
            <person name="Geller-Mcgrath D.E."/>
            <person name="Sieber C.M."/>
            <person name="Emerson J.B."/>
            <person name="Anantharaman K."/>
            <person name="Thomas B.C."/>
            <person name="Malmstrom R."/>
            <person name="Stieglmeier M."/>
            <person name="Klingl A."/>
            <person name="Woyke T."/>
            <person name="Ryan C.M."/>
            <person name="Banfield J.F."/>
        </authorList>
    </citation>
    <scope>NUCLEOTIDE SEQUENCE [LARGE SCALE GENOMIC DNA]</scope>
    <source>
        <strain evidence="2">CG10_big_fil_rev_8_21_14_0_10_48_11</strain>
    </source>
</reference>
<keyword evidence="1" id="KW-0812">Transmembrane</keyword>
<sequence length="180" mass="20027">MILTLNLIPESIKQRVRMQRLYGMLKTTLVVTALFVLVMGIFVLIGRLILQQQFTRIVNETTLITASNRKVEGEIRDLNGKVITAKKIITSTNPWAELVYEIVSILPNEVTVHSIGVTDKGQSTITGVATTRDALLAFKDSLEKSPFATDIALPITDLLKREDAPFTITFTVKLDAVTKR</sequence>
<evidence type="ECO:0000313" key="3">
    <source>
        <dbReference type="Proteomes" id="UP000231152"/>
    </source>
</evidence>
<evidence type="ECO:0000256" key="1">
    <source>
        <dbReference type="SAM" id="Phobius"/>
    </source>
</evidence>
<dbReference type="Proteomes" id="UP000231152">
    <property type="component" value="Unassembled WGS sequence"/>
</dbReference>
<dbReference type="AlphaFoldDB" id="A0A2M8LEG1"/>
<keyword evidence="1" id="KW-0472">Membrane</keyword>
<organism evidence="2 3">
    <name type="scientific">Candidatus Uhrbacteria bacterium CG10_big_fil_rev_8_21_14_0_10_48_11</name>
    <dbReference type="NCBI Taxonomy" id="1975037"/>
    <lineage>
        <taxon>Bacteria</taxon>
        <taxon>Candidatus Uhriibacteriota</taxon>
    </lineage>
</organism>
<keyword evidence="1" id="KW-1133">Transmembrane helix</keyword>
<dbReference type="InterPro" id="IPR007813">
    <property type="entry name" value="PilN"/>
</dbReference>
<feature type="transmembrane region" description="Helical" evidence="1">
    <location>
        <begin position="21"/>
        <end position="50"/>
    </location>
</feature>
<comment type="caution">
    <text evidence="2">The sequence shown here is derived from an EMBL/GenBank/DDBJ whole genome shotgun (WGS) entry which is preliminary data.</text>
</comment>
<name>A0A2M8LEG1_9BACT</name>
<proteinExistence type="predicted"/>
<dbReference type="Pfam" id="PF05137">
    <property type="entry name" value="PilN"/>
    <property type="match status" value="1"/>
</dbReference>
<protein>
    <submittedName>
        <fullName evidence="2">Uncharacterized protein</fullName>
    </submittedName>
</protein>
<evidence type="ECO:0000313" key="2">
    <source>
        <dbReference type="EMBL" id="PJE75834.1"/>
    </source>
</evidence>